<accession>A0A4Q5M424</accession>
<feature type="signal peptide" evidence="1">
    <location>
        <begin position="1"/>
        <end position="21"/>
    </location>
</feature>
<name>A0A4Q5M424_9BACT</name>
<comment type="caution">
    <text evidence="2">The sequence shown here is derived from an EMBL/GenBank/DDBJ whole genome shotgun (WGS) entry which is preliminary data.</text>
</comment>
<protein>
    <recommendedName>
        <fullName evidence="4">Adhesin domain-containing protein</fullName>
    </recommendedName>
</protein>
<dbReference type="EMBL" id="SEWF01000004">
    <property type="protein sequence ID" value="RYU97084.1"/>
    <property type="molecule type" value="Genomic_DNA"/>
</dbReference>
<dbReference type="PROSITE" id="PS51257">
    <property type="entry name" value="PROKAR_LIPOPROTEIN"/>
    <property type="match status" value="1"/>
</dbReference>
<dbReference type="RefSeq" id="WP_130019661.1">
    <property type="nucleotide sequence ID" value="NZ_SEWF01000004.1"/>
</dbReference>
<sequence length="288" mass="32391">MKQLLILLLAGVVFACAPATAQKPEFKEHISKQFDLKKPASQTVLAVRNIDGFIKIESYSGSKVMVEIDKTISGKTQEIVEQGKEEFKLEFEETGDSILIYIEEPWYTRPHEEKRNRNWNRRIEYRANLNFTVKVPADINLYVSTVNNGDIDVKNVTGSIKANNVNGGIELVNAKGATDVHTINGDVTINYLASPPEKSSYYTLNGNIRVTYPASFSGDLQFKSFNGEFFTDFPDTQLLAPEVTKNIEHKGDGTVYKLDKKSSIRIGNGGRKFKFETFNGNIYIKKQS</sequence>
<evidence type="ECO:0000256" key="1">
    <source>
        <dbReference type="SAM" id="SignalP"/>
    </source>
</evidence>
<proteinExistence type="predicted"/>
<keyword evidence="3" id="KW-1185">Reference proteome</keyword>
<keyword evidence="1" id="KW-0732">Signal</keyword>
<evidence type="ECO:0000313" key="3">
    <source>
        <dbReference type="Proteomes" id="UP000293162"/>
    </source>
</evidence>
<feature type="chain" id="PRO_5020228497" description="Adhesin domain-containing protein" evidence="1">
    <location>
        <begin position="22"/>
        <end position="288"/>
    </location>
</feature>
<dbReference type="Proteomes" id="UP000293162">
    <property type="component" value="Unassembled WGS sequence"/>
</dbReference>
<organism evidence="2 3">
    <name type="scientific">Emticicia agri</name>
    <dbReference type="NCBI Taxonomy" id="2492393"/>
    <lineage>
        <taxon>Bacteria</taxon>
        <taxon>Pseudomonadati</taxon>
        <taxon>Bacteroidota</taxon>
        <taxon>Cytophagia</taxon>
        <taxon>Cytophagales</taxon>
        <taxon>Leadbetterellaceae</taxon>
        <taxon>Emticicia</taxon>
    </lineage>
</organism>
<evidence type="ECO:0008006" key="4">
    <source>
        <dbReference type="Google" id="ProtNLM"/>
    </source>
</evidence>
<dbReference type="AlphaFoldDB" id="A0A4Q5M424"/>
<gene>
    <name evidence="2" type="ORF">EWM59_04025</name>
</gene>
<reference evidence="2 3" key="1">
    <citation type="submission" date="2019-02" db="EMBL/GenBank/DDBJ databases">
        <title>Bacterial novel species Emticicia sp. 17J42-9 isolated from soil.</title>
        <authorList>
            <person name="Jung H.-Y."/>
        </authorList>
    </citation>
    <scope>NUCLEOTIDE SEQUENCE [LARGE SCALE GENOMIC DNA]</scope>
    <source>
        <strain evidence="2 3">17J42-9</strain>
    </source>
</reference>
<evidence type="ECO:0000313" key="2">
    <source>
        <dbReference type="EMBL" id="RYU97084.1"/>
    </source>
</evidence>
<dbReference type="OrthoDB" id="937739at2"/>